<dbReference type="EMBL" id="BART01026668">
    <property type="protein sequence ID" value="GAG99662.1"/>
    <property type="molecule type" value="Genomic_DNA"/>
</dbReference>
<gene>
    <name evidence="12" type="ORF">S01H4_47491</name>
</gene>
<organism evidence="12">
    <name type="scientific">marine sediment metagenome</name>
    <dbReference type="NCBI Taxonomy" id="412755"/>
    <lineage>
        <taxon>unclassified sequences</taxon>
        <taxon>metagenomes</taxon>
        <taxon>ecological metagenomes</taxon>
    </lineage>
</organism>
<feature type="compositionally biased region" description="Basic and acidic residues" evidence="10">
    <location>
        <begin position="81"/>
        <end position="91"/>
    </location>
</feature>
<evidence type="ECO:0000256" key="10">
    <source>
        <dbReference type="SAM" id="MobiDB-lite"/>
    </source>
</evidence>
<comment type="subcellular location">
    <subcellularLocation>
        <location evidence="1">Cell inner membrane</location>
        <topology evidence="1">Single-pass membrane protein</topology>
        <orientation evidence="1">Periplasmic side</orientation>
    </subcellularLocation>
</comment>
<feature type="domain" description="TonB C-terminal" evidence="11">
    <location>
        <begin position="122"/>
        <end position="212"/>
    </location>
</feature>
<evidence type="ECO:0000256" key="6">
    <source>
        <dbReference type="ARBA" id="ARBA00022692"/>
    </source>
</evidence>
<dbReference type="Gene3D" id="3.30.1150.10">
    <property type="match status" value="1"/>
</dbReference>
<keyword evidence="9" id="KW-0472">Membrane</keyword>
<dbReference type="InterPro" id="IPR037682">
    <property type="entry name" value="TonB_C"/>
</dbReference>
<dbReference type="AlphaFoldDB" id="X1D3H0"/>
<dbReference type="PANTHER" id="PTHR33446">
    <property type="entry name" value="PROTEIN TONB-RELATED"/>
    <property type="match status" value="1"/>
</dbReference>
<keyword evidence="4" id="KW-1003">Cell membrane</keyword>
<evidence type="ECO:0000256" key="7">
    <source>
        <dbReference type="ARBA" id="ARBA00022927"/>
    </source>
</evidence>
<dbReference type="Pfam" id="PF03544">
    <property type="entry name" value="TonB_C"/>
    <property type="match status" value="1"/>
</dbReference>
<evidence type="ECO:0000256" key="3">
    <source>
        <dbReference type="ARBA" id="ARBA00022448"/>
    </source>
</evidence>
<proteinExistence type="inferred from homology"/>
<keyword evidence="3" id="KW-0813">Transport</keyword>
<dbReference type="GO" id="GO:0015031">
    <property type="term" value="P:protein transport"/>
    <property type="evidence" value="ECO:0007669"/>
    <property type="project" value="UniProtKB-KW"/>
</dbReference>
<dbReference type="PROSITE" id="PS52015">
    <property type="entry name" value="TONB_CTD"/>
    <property type="match status" value="1"/>
</dbReference>
<dbReference type="GO" id="GO:0031992">
    <property type="term" value="F:energy transducer activity"/>
    <property type="evidence" value="ECO:0007669"/>
    <property type="project" value="TreeGrafter"/>
</dbReference>
<feature type="non-terminal residue" evidence="12">
    <location>
        <position position="1"/>
    </location>
</feature>
<comment type="similarity">
    <text evidence="2">Belongs to the TonB family.</text>
</comment>
<comment type="caution">
    <text evidence="12">The sequence shown here is derived from an EMBL/GenBank/DDBJ whole genome shotgun (WGS) entry which is preliminary data.</text>
</comment>
<evidence type="ECO:0000313" key="12">
    <source>
        <dbReference type="EMBL" id="GAG99662.1"/>
    </source>
</evidence>
<dbReference type="InterPro" id="IPR051045">
    <property type="entry name" value="TonB-dependent_transducer"/>
</dbReference>
<keyword evidence="8" id="KW-1133">Transmembrane helix</keyword>
<sequence length="212" mass="23711">YRVTLVQDPIRSTTKDEAITTPDASAVQPEPIRDAETVTTQATIEKIPAPETEKAETEHEPESANQRDGELRSADPQPQAQKDREPEKQRAIETGNPGTLVRGPRAEAEYVLQQEELNDYQRVLHDLRRLVQKSLRYPEAARRKGIEGAVAIQFTLSTEGCAKDMVVSVSSGSRILDRAALRSITDIFPYPDPPEAPLHFTIPVTYRLTKQK</sequence>
<dbReference type="PANTHER" id="PTHR33446:SF2">
    <property type="entry name" value="PROTEIN TONB"/>
    <property type="match status" value="1"/>
</dbReference>
<evidence type="ECO:0000256" key="8">
    <source>
        <dbReference type="ARBA" id="ARBA00022989"/>
    </source>
</evidence>
<reference evidence="12" key="1">
    <citation type="journal article" date="2014" name="Front. Microbiol.">
        <title>High frequency of phylogenetically diverse reductive dehalogenase-homologous genes in deep subseafloor sedimentary metagenomes.</title>
        <authorList>
            <person name="Kawai M."/>
            <person name="Futagami T."/>
            <person name="Toyoda A."/>
            <person name="Takaki Y."/>
            <person name="Nishi S."/>
            <person name="Hori S."/>
            <person name="Arai W."/>
            <person name="Tsubouchi T."/>
            <person name="Morono Y."/>
            <person name="Uchiyama I."/>
            <person name="Ito T."/>
            <person name="Fujiyama A."/>
            <person name="Inagaki F."/>
            <person name="Takami H."/>
        </authorList>
    </citation>
    <scope>NUCLEOTIDE SEQUENCE</scope>
    <source>
        <strain evidence="12">Expedition CK06-06</strain>
    </source>
</reference>
<dbReference type="InterPro" id="IPR006260">
    <property type="entry name" value="TonB/TolA_C"/>
</dbReference>
<evidence type="ECO:0000256" key="9">
    <source>
        <dbReference type="ARBA" id="ARBA00023136"/>
    </source>
</evidence>
<evidence type="ECO:0000256" key="5">
    <source>
        <dbReference type="ARBA" id="ARBA00022519"/>
    </source>
</evidence>
<protein>
    <recommendedName>
        <fullName evidence="11">TonB C-terminal domain-containing protein</fullName>
    </recommendedName>
</protein>
<keyword evidence="5" id="KW-0997">Cell inner membrane</keyword>
<evidence type="ECO:0000256" key="2">
    <source>
        <dbReference type="ARBA" id="ARBA00006555"/>
    </source>
</evidence>
<dbReference type="GO" id="GO:0055085">
    <property type="term" value="P:transmembrane transport"/>
    <property type="evidence" value="ECO:0007669"/>
    <property type="project" value="InterPro"/>
</dbReference>
<feature type="compositionally biased region" description="Basic and acidic residues" evidence="10">
    <location>
        <begin position="51"/>
        <end position="73"/>
    </location>
</feature>
<dbReference type="NCBIfam" id="TIGR01352">
    <property type="entry name" value="tonB_Cterm"/>
    <property type="match status" value="1"/>
</dbReference>
<dbReference type="GO" id="GO:0098797">
    <property type="term" value="C:plasma membrane protein complex"/>
    <property type="evidence" value="ECO:0007669"/>
    <property type="project" value="TreeGrafter"/>
</dbReference>
<evidence type="ECO:0000256" key="1">
    <source>
        <dbReference type="ARBA" id="ARBA00004383"/>
    </source>
</evidence>
<evidence type="ECO:0000256" key="4">
    <source>
        <dbReference type="ARBA" id="ARBA00022475"/>
    </source>
</evidence>
<dbReference type="SUPFAM" id="SSF74653">
    <property type="entry name" value="TolA/TonB C-terminal domain"/>
    <property type="match status" value="1"/>
</dbReference>
<accession>X1D3H0</accession>
<feature type="region of interest" description="Disordered" evidence="10">
    <location>
        <begin position="1"/>
        <end position="102"/>
    </location>
</feature>
<name>X1D3H0_9ZZZZ</name>
<evidence type="ECO:0000259" key="11">
    <source>
        <dbReference type="PROSITE" id="PS52015"/>
    </source>
</evidence>
<keyword evidence="7" id="KW-0653">Protein transport</keyword>
<keyword evidence="6" id="KW-0812">Transmembrane</keyword>